<name>A0A0G0JG92_9BACT</name>
<dbReference type="InterPro" id="IPR029052">
    <property type="entry name" value="Metallo-depent_PP-like"/>
</dbReference>
<accession>A0A0G0JG92</accession>
<evidence type="ECO:0000313" key="3">
    <source>
        <dbReference type="EMBL" id="KKQ66688.1"/>
    </source>
</evidence>
<evidence type="ECO:0000259" key="2">
    <source>
        <dbReference type="Pfam" id="PF00149"/>
    </source>
</evidence>
<comment type="caution">
    <text evidence="3">The sequence shown here is derived from an EMBL/GenBank/DDBJ whole genome shotgun (WGS) entry which is preliminary data.</text>
</comment>
<gene>
    <name evidence="3" type="ORF">US86_C0004G0006</name>
</gene>
<dbReference type="SUPFAM" id="SSF56300">
    <property type="entry name" value="Metallo-dependent phosphatases"/>
    <property type="match status" value="1"/>
</dbReference>
<dbReference type="InterPro" id="IPR004843">
    <property type="entry name" value="Calcineurin-like_PHP"/>
</dbReference>
<keyword evidence="1" id="KW-0812">Transmembrane</keyword>
<keyword evidence="1" id="KW-0472">Membrane</keyword>
<dbReference type="AlphaFoldDB" id="A0A0G0JG92"/>
<feature type="transmembrane region" description="Helical" evidence="1">
    <location>
        <begin position="20"/>
        <end position="41"/>
    </location>
</feature>
<dbReference type="PANTHER" id="PTHR43143">
    <property type="entry name" value="METALLOPHOSPHOESTERASE, CALCINEURIN SUPERFAMILY"/>
    <property type="match status" value="1"/>
</dbReference>
<keyword evidence="3" id="KW-0378">Hydrolase</keyword>
<feature type="domain" description="Calcineurin-like phosphoesterase" evidence="2">
    <location>
        <begin position="118"/>
        <end position="301"/>
    </location>
</feature>
<evidence type="ECO:0000256" key="1">
    <source>
        <dbReference type="SAM" id="Phobius"/>
    </source>
</evidence>
<evidence type="ECO:0000313" key="4">
    <source>
        <dbReference type="Proteomes" id="UP000034235"/>
    </source>
</evidence>
<dbReference type="Proteomes" id="UP000034235">
    <property type="component" value="Unassembled WGS sequence"/>
</dbReference>
<reference evidence="3 4" key="1">
    <citation type="journal article" date="2015" name="Nature">
        <title>rRNA introns, odd ribosomes, and small enigmatic genomes across a large radiation of phyla.</title>
        <authorList>
            <person name="Brown C.T."/>
            <person name="Hug L.A."/>
            <person name="Thomas B.C."/>
            <person name="Sharon I."/>
            <person name="Castelle C.J."/>
            <person name="Singh A."/>
            <person name="Wilkins M.J."/>
            <person name="Williams K.H."/>
            <person name="Banfield J.F."/>
        </authorList>
    </citation>
    <scope>NUCLEOTIDE SEQUENCE [LARGE SCALE GENOMIC DNA]</scope>
</reference>
<organism evidence="3 4">
    <name type="scientific">Candidatus Daviesbacteria bacterium GW2011_GWA2_38_24</name>
    <dbReference type="NCBI Taxonomy" id="1618422"/>
    <lineage>
        <taxon>Bacteria</taxon>
        <taxon>Candidatus Daviesiibacteriota</taxon>
    </lineage>
</organism>
<dbReference type="InterPro" id="IPR051918">
    <property type="entry name" value="STPP_CPPED1"/>
</dbReference>
<sequence length="352" mass="39727">MFFKKHEDKPKRRKGGLLGIIRMFMSLVMILLLLTGIYLAYKQFSGLDPLKIDTNSSIKTLMTSDNVYILINGLLSFDIDTIKKSLQNFLKSPSTGSTTSTSLSTGSLTTDTSVPLFFRFAVIADSHTDTASLQKALIQAKENGAELVVGLGDYSDVGTVDELVNSKRQFDTVKLPYYLTPGDHDLWDARDKSRNPLDNFRQVFKDTYSSFEYKGVRFLLLDNSDNYTGLDGVQLKWIEDELQRISENKPKLTLVFAHSPLFHPSSDHVMGKVNPKLTNQARHLIDVFSRFGVAEVIAGDGHFYSRYIEPEYKLKMTVLGAVTSNRNLQAPRYLMVDVFEDGSYNIQDTEIK</sequence>
<dbReference type="GO" id="GO:0016787">
    <property type="term" value="F:hydrolase activity"/>
    <property type="evidence" value="ECO:0007669"/>
    <property type="project" value="UniProtKB-KW"/>
</dbReference>
<proteinExistence type="predicted"/>
<dbReference type="Gene3D" id="3.60.21.10">
    <property type="match status" value="1"/>
</dbReference>
<dbReference type="Pfam" id="PF00149">
    <property type="entry name" value="Metallophos"/>
    <property type="match status" value="1"/>
</dbReference>
<keyword evidence="1" id="KW-1133">Transmembrane helix</keyword>
<protein>
    <submittedName>
        <fullName evidence="3">Putative phosphohydrolase</fullName>
    </submittedName>
</protein>
<dbReference type="PANTHER" id="PTHR43143:SF1">
    <property type="entry name" value="SERINE_THREONINE-PROTEIN PHOSPHATASE CPPED1"/>
    <property type="match status" value="1"/>
</dbReference>
<dbReference type="EMBL" id="LBUP01000004">
    <property type="protein sequence ID" value="KKQ66688.1"/>
    <property type="molecule type" value="Genomic_DNA"/>
</dbReference>